<dbReference type="SUPFAM" id="SSF53474">
    <property type="entry name" value="alpha/beta-Hydrolases"/>
    <property type="match status" value="1"/>
</dbReference>
<protein>
    <recommendedName>
        <fullName evidence="3">Carboxylic ester hydrolase</fullName>
        <ecNumber evidence="3">3.1.1.-</ecNumber>
    </recommendedName>
</protein>
<dbReference type="InterPro" id="IPR002018">
    <property type="entry name" value="CarbesteraseB"/>
</dbReference>
<dbReference type="EMBL" id="NLAX01000008">
    <property type="protein sequence ID" value="PKS11014.1"/>
    <property type="molecule type" value="Genomic_DNA"/>
</dbReference>
<accession>A0A2N3NF05</accession>
<name>A0A2N3NF05_9PEZI</name>
<dbReference type="Proteomes" id="UP000233524">
    <property type="component" value="Unassembled WGS sequence"/>
</dbReference>
<evidence type="ECO:0000256" key="2">
    <source>
        <dbReference type="ARBA" id="ARBA00022801"/>
    </source>
</evidence>
<keyword evidence="6" id="KW-1185">Reference proteome</keyword>
<evidence type="ECO:0000256" key="3">
    <source>
        <dbReference type="RuleBase" id="RU361235"/>
    </source>
</evidence>
<dbReference type="PANTHER" id="PTHR11559">
    <property type="entry name" value="CARBOXYLESTERASE"/>
    <property type="match status" value="1"/>
</dbReference>
<dbReference type="Pfam" id="PF00135">
    <property type="entry name" value="COesterase"/>
    <property type="match status" value="1"/>
</dbReference>
<feature type="domain" description="Carboxylesterase type B" evidence="4">
    <location>
        <begin position="4"/>
        <end position="337"/>
    </location>
</feature>
<evidence type="ECO:0000313" key="6">
    <source>
        <dbReference type="Proteomes" id="UP000233524"/>
    </source>
</evidence>
<dbReference type="STRING" id="41688.A0A2N3NF05"/>
<proteinExistence type="inferred from homology"/>
<dbReference type="PROSITE" id="PS00122">
    <property type="entry name" value="CARBOXYLESTERASE_B_1"/>
    <property type="match status" value="1"/>
</dbReference>
<dbReference type="VEuPathDB" id="FungiDB:jhhlp_002773"/>
<dbReference type="InterPro" id="IPR050309">
    <property type="entry name" value="Type-B_Carboxylest/Lipase"/>
</dbReference>
<dbReference type="InParanoid" id="A0A2N3NF05"/>
<evidence type="ECO:0000259" key="4">
    <source>
        <dbReference type="Pfam" id="PF00135"/>
    </source>
</evidence>
<gene>
    <name evidence="5" type="ORF">jhhlp_002773</name>
</gene>
<dbReference type="GO" id="GO:0016787">
    <property type="term" value="F:hydrolase activity"/>
    <property type="evidence" value="ECO:0007669"/>
    <property type="project" value="UniProtKB-KW"/>
</dbReference>
<dbReference type="Gene3D" id="3.40.50.1820">
    <property type="entry name" value="alpha/beta hydrolase"/>
    <property type="match status" value="1"/>
</dbReference>
<organism evidence="5 6">
    <name type="scientific">Lomentospora prolificans</name>
    <dbReference type="NCBI Taxonomy" id="41688"/>
    <lineage>
        <taxon>Eukaryota</taxon>
        <taxon>Fungi</taxon>
        <taxon>Dikarya</taxon>
        <taxon>Ascomycota</taxon>
        <taxon>Pezizomycotina</taxon>
        <taxon>Sordariomycetes</taxon>
        <taxon>Hypocreomycetidae</taxon>
        <taxon>Microascales</taxon>
        <taxon>Microascaceae</taxon>
        <taxon>Lomentospora</taxon>
    </lineage>
</organism>
<dbReference type="InterPro" id="IPR029058">
    <property type="entry name" value="AB_hydrolase_fold"/>
</dbReference>
<comment type="caution">
    <text evidence="5">The sequence shown here is derived from an EMBL/GenBank/DDBJ whole genome shotgun (WGS) entry which is preliminary data.</text>
</comment>
<dbReference type="AlphaFoldDB" id="A0A2N3NF05"/>
<dbReference type="EC" id="3.1.1.-" evidence="3"/>
<reference evidence="5 6" key="1">
    <citation type="journal article" date="2017" name="G3 (Bethesda)">
        <title>First Draft Genome Sequence of the Pathogenic Fungus Lomentospora prolificans (Formerly Scedosporium prolificans).</title>
        <authorList>
            <person name="Luo R."/>
            <person name="Zimin A."/>
            <person name="Workman R."/>
            <person name="Fan Y."/>
            <person name="Pertea G."/>
            <person name="Grossman N."/>
            <person name="Wear M.P."/>
            <person name="Jia B."/>
            <person name="Miller H."/>
            <person name="Casadevall A."/>
            <person name="Timp W."/>
            <person name="Zhang S.X."/>
            <person name="Salzberg S.L."/>
        </authorList>
    </citation>
    <scope>NUCLEOTIDE SEQUENCE [LARGE SCALE GENOMIC DNA]</scope>
    <source>
        <strain evidence="5 6">JHH-5317</strain>
    </source>
</reference>
<dbReference type="OrthoDB" id="408631at2759"/>
<dbReference type="InterPro" id="IPR019826">
    <property type="entry name" value="Carboxylesterase_B_AS"/>
</dbReference>
<sequence>MWDVASNAGLYDQRLALEWVRFNIHRFGGDHTKVTVIGESAGGGSIMAHLSAFGGIDGSSPFQRAIIQSPAIKPATTAARYSQVFEQFTRIANVTGYAQARELSSEQLQTINGQMAAESAFADTVFGPNVDGILIPDEPIRLAAQRKVDEAVKVIVAHNANEGLLFTNPDVQDEAAFKQFFQNLMPNVPSQKINTIASDIYPPDFSGVQPYRTMTQRLSLAVGDALFTCNSFAISLAYSNMTRGYLFDICPGMHGQDVSYTFFNGERADSLGLLVDRPTAGKMQSWFVDFTIFGDASGSSATQLPVFGSGAQVAHINGGTTFPSVQDPAASARCRFWLNGFSGN</sequence>
<evidence type="ECO:0000256" key="1">
    <source>
        <dbReference type="ARBA" id="ARBA00005964"/>
    </source>
</evidence>
<evidence type="ECO:0000313" key="5">
    <source>
        <dbReference type="EMBL" id="PKS11014.1"/>
    </source>
</evidence>
<comment type="similarity">
    <text evidence="1 3">Belongs to the type-B carboxylesterase/lipase family.</text>
</comment>
<keyword evidence="2 3" id="KW-0378">Hydrolase</keyword>